<dbReference type="EnsemblMetazoa" id="GBRI030102-RA">
    <property type="protein sequence ID" value="GBRI030102-PA"/>
    <property type="gene ID" value="GBRI030102"/>
</dbReference>
<feature type="compositionally biased region" description="Low complexity" evidence="1">
    <location>
        <begin position="7"/>
        <end position="16"/>
    </location>
</feature>
<feature type="compositionally biased region" description="Basic and acidic residues" evidence="1">
    <location>
        <begin position="47"/>
        <end position="62"/>
    </location>
</feature>
<feature type="compositionally biased region" description="Polar residues" evidence="1">
    <location>
        <begin position="24"/>
        <end position="38"/>
    </location>
</feature>
<feature type="region of interest" description="Disordered" evidence="1">
    <location>
        <begin position="1"/>
        <end position="62"/>
    </location>
</feature>
<sequence>MHKSKISKTTSSTSTKDLLRRNANETFTPPTTSGGSKQTQRKKIQRKSRDTIRAHPKTLADT</sequence>
<evidence type="ECO:0000313" key="3">
    <source>
        <dbReference type="Proteomes" id="UP000091820"/>
    </source>
</evidence>
<accession>A0A1A9WS59</accession>
<dbReference type="Proteomes" id="UP000091820">
    <property type="component" value="Unassembled WGS sequence"/>
</dbReference>
<name>A0A1A9WS59_9MUSC</name>
<evidence type="ECO:0000256" key="1">
    <source>
        <dbReference type="SAM" id="MobiDB-lite"/>
    </source>
</evidence>
<proteinExistence type="predicted"/>
<organism evidence="2 3">
    <name type="scientific">Glossina brevipalpis</name>
    <dbReference type="NCBI Taxonomy" id="37001"/>
    <lineage>
        <taxon>Eukaryota</taxon>
        <taxon>Metazoa</taxon>
        <taxon>Ecdysozoa</taxon>
        <taxon>Arthropoda</taxon>
        <taxon>Hexapoda</taxon>
        <taxon>Insecta</taxon>
        <taxon>Pterygota</taxon>
        <taxon>Neoptera</taxon>
        <taxon>Endopterygota</taxon>
        <taxon>Diptera</taxon>
        <taxon>Brachycera</taxon>
        <taxon>Muscomorpha</taxon>
        <taxon>Hippoboscoidea</taxon>
        <taxon>Glossinidae</taxon>
        <taxon>Glossina</taxon>
    </lineage>
</organism>
<reference evidence="3" key="1">
    <citation type="submission" date="2014-03" db="EMBL/GenBank/DDBJ databases">
        <authorList>
            <person name="Aksoy S."/>
            <person name="Warren W."/>
            <person name="Wilson R.K."/>
        </authorList>
    </citation>
    <scope>NUCLEOTIDE SEQUENCE [LARGE SCALE GENOMIC DNA]</scope>
    <source>
        <strain evidence="3">IAEA</strain>
    </source>
</reference>
<reference evidence="2" key="2">
    <citation type="submission" date="2020-05" db="UniProtKB">
        <authorList>
            <consortium name="EnsemblMetazoa"/>
        </authorList>
    </citation>
    <scope>IDENTIFICATION</scope>
    <source>
        <strain evidence="2">IAEA</strain>
    </source>
</reference>
<dbReference type="VEuPathDB" id="VectorBase:GBRI030102"/>
<dbReference type="AlphaFoldDB" id="A0A1A9WS59"/>
<keyword evidence="3" id="KW-1185">Reference proteome</keyword>
<evidence type="ECO:0000313" key="2">
    <source>
        <dbReference type="EnsemblMetazoa" id="GBRI030102-PA"/>
    </source>
</evidence>
<protein>
    <submittedName>
        <fullName evidence="2">Uncharacterized protein</fullName>
    </submittedName>
</protein>